<dbReference type="CDD" id="cd17502">
    <property type="entry name" value="MFS_Azr1_MDR_like"/>
    <property type="match status" value="1"/>
</dbReference>
<evidence type="ECO:0000313" key="10">
    <source>
        <dbReference type="Proteomes" id="UP001501638"/>
    </source>
</evidence>
<dbReference type="PRINTS" id="PR01036">
    <property type="entry name" value="TCRTETB"/>
</dbReference>
<feature type="transmembrane region" description="Helical" evidence="7">
    <location>
        <begin position="486"/>
        <end position="503"/>
    </location>
</feature>
<keyword evidence="3" id="KW-1003">Cell membrane</keyword>
<comment type="subcellular location">
    <subcellularLocation>
        <location evidence="1">Cell membrane</location>
        <topology evidence="1">Multi-pass membrane protein</topology>
    </subcellularLocation>
</comment>
<dbReference type="PANTHER" id="PTHR23501:SF197">
    <property type="entry name" value="COMD"/>
    <property type="match status" value="1"/>
</dbReference>
<feature type="transmembrane region" description="Helical" evidence="7">
    <location>
        <begin position="216"/>
        <end position="234"/>
    </location>
</feature>
<protein>
    <submittedName>
        <fullName evidence="9">MFS transporter</fullName>
    </submittedName>
</protein>
<dbReference type="Gene3D" id="1.20.1720.10">
    <property type="entry name" value="Multidrug resistance protein D"/>
    <property type="match status" value="1"/>
</dbReference>
<organism evidence="9 10">
    <name type="scientific">Streptomyces macrosporus</name>
    <dbReference type="NCBI Taxonomy" id="44032"/>
    <lineage>
        <taxon>Bacteria</taxon>
        <taxon>Bacillati</taxon>
        <taxon>Actinomycetota</taxon>
        <taxon>Actinomycetes</taxon>
        <taxon>Kitasatosporales</taxon>
        <taxon>Streptomycetaceae</taxon>
        <taxon>Streptomyces</taxon>
    </lineage>
</organism>
<evidence type="ECO:0000256" key="7">
    <source>
        <dbReference type="SAM" id="Phobius"/>
    </source>
</evidence>
<feature type="transmembrane region" description="Helical" evidence="7">
    <location>
        <begin position="150"/>
        <end position="168"/>
    </location>
</feature>
<dbReference type="NCBIfam" id="TIGR00711">
    <property type="entry name" value="efflux_EmrB"/>
    <property type="match status" value="1"/>
</dbReference>
<dbReference type="PANTHER" id="PTHR23501">
    <property type="entry name" value="MAJOR FACILITATOR SUPERFAMILY"/>
    <property type="match status" value="1"/>
</dbReference>
<evidence type="ECO:0000256" key="1">
    <source>
        <dbReference type="ARBA" id="ARBA00004651"/>
    </source>
</evidence>
<dbReference type="Proteomes" id="UP001501638">
    <property type="component" value="Unassembled WGS sequence"/>
</dbReference>
<dbReference type="PROSITE" id="PS50850">
    <property type="entry name" value="MFS"/>
    <property type="match status" value="1"/>
</dbReference>
<feature type="transmembrane region" description="Helical" evidence="7">
    <location>
        <begin position="24"/>
        <end position="49"/>
    </location>
</feature>
<keyword evidence="4 7" id="KW-0812">Transmembrane</keyword>
<comment type="caution">
    <text evidence="9">The sequence shown here is derived from an EMBL/GenBank/DDBJ whole genome shotgun (WGS) entry which is preliminary data.</text>
</comment>
<evidence type="ECO:0000256" key="4">
    <source>
        <dbReference type="ARBA" id="ARBA00022692"/>
    </source>
</evidence>
<keyword evidence="6 7" id="KW-0472">Membrane</keyword>
<dbReference type="Pfam" id="PF07690">
    <property type="entry name" value="MFS_1"/>
    <property type="match status" value="1"/>
</dbReference>
<reference evidence="9 10" key="1">
    <citation type="journal article" date="2019" name="Int. J. Syst. Evol. Microbiol.">
        <title>The Global Catalogue of Microorganisms (GCM) 10K type strain sequencing project: providing services to taxonomists for standard genome sequencing and annotation.</title>
        <authorList>
            <consortium name="The Broad Institute Genomics Platform"/>
            <consortium name="The Broad Institute Genome Sequencing Center for Infectious Disease"/>
            <person name="Wu L."/>
            <person name="Ma J."/>
        </authorList>
    </citation>
    <scope>NUCLEOTIDE SEQUENCE [LARGE SCALE GENOMIC DNA]</scope>
    <source>
        <strain evidence="9 10">JCM 6305</strain>
    </source>
</reference>
<feature type="transmembrane region" description="Helical" evidence="7">
    <location>
        <begin position="240"/>
        <end position="261"/>
    </location>
</feature>
<evidence type="ECO:0000256" key="3">
    <source>
        <dbReference type="ARBA" id="ARBA00022475"/>
    </source>
</evidence>
<dbReference type="InterPro" id="IPR036390">
    <property type="entry name" value="WH_DNA-bd_sf"/>
</dbReference>
<dbReference type="SUPFAM" id="SSF103473">
    <property type="entry name" value="MFS general substrate transporter"/>
    <property type="match status" value="1"/>
</dbReference>
<sequence length="681" mass="72104">MAQHAPAAGAPPTEPEADRPRRTVWLAIGALLLGMLLGALDQTIVATALPTIAGDLGGLEHLSWVVTAYLLASTAATPLWGKLGDQYGRKRLYQGAIVVFLVGSALCGLAQNMAELIAFRAVQGLGGGGMMVLSMAIVGDIVPPRDRGRYQGVFGGVFAATSVLGPLLGGLFTEHLDWRWVFYVNLPVGVVALAVIAAVLHVPVRREKHRIDHPGILLIATVATCVVLITSLGGTTWEWASAQVVGLAVLGAAALVGFVLVERRAAEPVLPLGLFRIRTFTVCSAIGFVVGFALFGAMTYLPTFLQIVHGISPTMSGVHMLPMVLGVLATSTGSGQIISRTGRWKVFPVVGTAVTAIGLLLLHDLDENSTTWQMSGAFLVFGLGLGLVMQVLILAVQNAVPYAHLGVATSGTTFFRSIGASVGVSVFGTVFASVLADRMADALRGRALPPGISPEGLRADPRGVGALPPEIRERVLGVYSSSITDVFLWAVPVVLAAFVLAWFPREEPLRGSVGSPDGSEVVPPNPVQRSSHEEIARALSLLGNRQGRRDLYRRVGERAGTDLGPASCWMLLRIHRYGSVEPALLADRSTVPLEVTLEAARELEERGLAVREGLPLVPTARGRAVADRLAAAREECLADLLGDWWTPDRPTDLAELVHRLGEEVGGSERECPRPAVGRIGA</sequence>
<feature type="transmembrane region" description="Helical" evidence="7">
    <location>
        <begin position="61"/>
        <end position="80"/>
    </location>
</feature>
<feature type="transmembrane region" description="Helical" evidence="7">
    <location>
        <begin position="342"/>
        <end position="362"/>
    </location>
</feature>
<keyword evidence="10" id="KW-1185">Reference proteome</keyword>
<dbReference type="RefSeq" id="WP_344322527.1">
    <property type="nucleotide sequence ID" value="NZ_BAAASZ010000020.1"/>
</dbReference>
<evidence type="ECO:0000313" key="9">
    <source>
        <dbReference type="EMBL" id="GAA2442085.1"/>
    </source>
</evidence>
<feature type="transmembrane region" description="Helical" evidence="7">
    <location>
        <begin position="307"/>
        <end position="330"/>
    </location>
</feature>
<proteinExistence type="predicted"/>
<evidence type="ECO:0000256" key="6">
    <source>
        <dbReference type="ARBA" id="ARBA00023136"/>
    </source>
</evidence>
<keyword evidence="2" id="KW-0813">Transport</keyword>
<feature type="transmembrane region" description="Helical" evidence="7">
    <location>
        <begin position="282"/>
        <end position="301"/>
    </location>
</feature>
<dbReference type="InterPro" id="IPR036259">
    <property type="entry name" value="MFS_trans_sf"/>
</dbReference>
<feature type="domain" description="Major facilitator superfamily (MFS) profile" evidence="8">
    <location>
        <begin position="27"/>
        <end position="509"/>
    </location>
</feature>
<keyword evidence="5 7" id="KW-1133">Transmembrane helix</keyword>
<dbReference type="InterPro" id="IPR004638">
    <property type="entry name" value="EmrB-like"/>
</dbReference>
<accession>A0ABN3JZT7</accession>
<dbReference type="Gene3D" id="1.20.1250.20">
    <property type="entry name" value="MFS general substrate transporter like domains"/>
    <property type="match status" value="1"/>
</dbReference>
<evidence type="ECO:0000256" key="5">
    <source>
        <dbReference type="ARBA" id="ARBA00022989"/>
    </source>
</evidence>
<feature type="transmembrane region" description="Helical" evidence="7">
    <location>
        <begin position="92"/>
        <end position="111"/>
    </location>
</feature>
<dbReference type="SUPFAM" id="SSF46785">
    <property type="entry name" value="Winged helix' DNA-binding domain"/>
    <property type="match status" value="1"/>
</dbReference>
<gene>
    <name evidence="9" type="ORF">GCM10010405_26990</name>
</gene>
<name>A0ABN3JZT7_9ACTN</name>
<dbReference type="Gene3D" id="1.10.10.10">
    <property type="entry name" value="Winged helix-like DNA-binding domain superfamily/Winged helix DNA-binding domain"/>
    <property type="match status" value="1"/>
</dbReference>
<feature type="transmembrane region" description="Helical" evidence="7">
    <location>
        <begin position="417"/>
        <end position="436"/>
    </location>
</feature>
<evidence type="ECO:0000259" key="8">
    <source>
        <dbReference type="PROSITE" id="PS50850"/>
    </source>
</evidence>
<evidence type="ECO:0000256" key="2">
    <source>
        <dbReference type="ARBA" id="ARBA00022448"/>
    </source>
</evidence>
<dbReference type="EMBL" id="BAAASZ010000020">
    <property type="protein sequence ID" value="GAA2442085.1"/>
    <property type="molecule type" value="Genomic_DNA"/>
</dbReference>
<dbReference type="InterPro" id="IPR011701">
    <property type="entry name" value="MFS"/>
</dbReference>
<feature type="transmembrane region" description="Helical" evidence="7">
    <location>
        <begin position="374"/>
        <end position="396"/>
    </location>
</feature>
<dbReference type="InterPro" id="IPR036388">
    <property type="entry name" value="WH-like_DNA-bd_sf"/>
</dbReference>
<feature type="transmembrane region" description="Helical" evidence="7">
    <location>
        <begin position="117"/>
        <end position="138"/>
    </location>
</feature>
<feature type="transmembrane region" description="Helical" evidence="7">
    <location>
        <begin position="180"/>
        <end position="204"/>
    </location>
</feature>
<dbReference type="InterPro" id="IPR020846">
    <property type="entry name" value="MFS_dom"/>
</dbReference>